<dbReference type="EMBL" id="FOVF01000026">
    <property type="protein sequence ID" value="SFN50622.1"/>
    <property type="molecule type" value="Genomic_DNA"/>
</dbReference>
<gene>
    <name evidence="4" type="ORF">SAMN05216289_12654</name>
</gene>
<name>A0A1I4ZK48_9GAMM</name>
<dbReference type="Gene3D" id="2.60.40.3440">
    <property type="match status" value="2"/>
</dbReference>
<dbReference type="InterPro" id="IPR006626">
    <property type="entry name" value="PbH1"/>
</dbReference>
<proteinExistence type="predicted"/>
<feature type="signal peptide" evidence="2">
    <location>
        <begin position="1"/>
        <end position="25"/>
    </location>
</feature>
<organism evidence="4 5">
    <name type="scientific">Dokdonella immobilis</name>
    <dbReference type="NCBI Taxonomy" id="578942"/>
    <lineage>
        <taxon>Bacteria</taxon>
        <taxon>Pseudomonadati</taxon>
        <taxon>Pseudomonadota</taxon>
        <taxon>Gammaproteobacteria</taxon>
        <taxon>Lysobacterales</taxon>
        <taxon>Rhodanobacteraceae</taxon>
        <taxon>Dokdonella</taxon>
    </lineage>
</organism>
<feature type="transmembrane region" description="Helical" evidence="1">
    <location>
        <begin position="187"/>
        <end position="209"/>
    </location>
</feature>
<dbReference type="InterPro" id="IPR002126">
    <property type="entry name" value="Cadherin-like_dom"/>
</dbReference>
<feature type="transmembrane region" description="Helical" evidence="1">
    <location>
        <begin position="158"/>
        <end position="180"/>
    </location>
</feature>
<feature type="domain" description="Cadherin" evidence="3">
    <location>
        <begin position="590"/>
        <end position="694"/>
    </location>
</feature>
<dbReference type="Pfam" id="PF17963">
    <property type="entry name" value="Big_9"/>
    <property type="match status" value="2"/>
</dbReference>
<dbReference type="SMART" id="SM00710">
    <property type="entry name" value="PbH1"/>
    <property type="match status" value="10"/>
</dbReference>
<keyword evidence="1" id="KW-0812">Transmembrane</keyword>
<keyword evidence="1" id="KW-1133">Transmembrane helix</keyword>
<dbReference type="Proteomes" id="UP000198575">
    <property type="component" value="Unassembled WGS sequence"/>
</dbReference>
<dbReference type="GO" id="GO:0016020">
    <property type="term" value="C:membrane"/>
    <property type="evidence" value="ECO:0007669"/>
    <property type="project" value="InterPro"/>
</dbReference>
<dbReference type="NCBIfam" id="NF012211">
    <property type="entry name" value="tand_rpt_95"/>
    <property type="match status" value="2"/>
</dbReference>
<feature type="domain" description="Cadherin" evidence="3">
    <location>
        <begin position="401"/>
        <end position="473"/>
    </location>
</feature>
<dbReference type="InterPro" id="IPR013783">
    <property type="entry name" value="Ig-like_fold"/>
</dbReference>
<dbReference type="RefSeq" id="WP_175498116.1">
    <property type="nucleotide sequence ID" value="NZ_FOVF01000026.1"/>
</dbReference>
<dbReference type="Gene3D" id="2.60.40.10">
    <property type="entry name" value="Immunoglobulins"/>
    <property type="match status" value="1"/>
</dbReference>
<evidence type="ECO:0000256" key="1">
    <source>
        <dbReference type="SAM" id="Phobius"/>
    </source>
</evidence>
<evidence type="ECO:0000313" key="5">
    <source>
        <dbReference type="Proteomes" id="UP000198575"/>
    </source>
</evidence>
<keyword evidence="5" id="KW-1185">Reference proteome</keyword>
<dbReference type="PROSITE" id="PS50268">
    <property type="entry name" value="CADHERIN_2"/>
    <property type="match status" value="4"/>
</dbReference>
<keyword evidence="1" id="KW-0472">Membrane</keyword>
<feature type="chain" id="PRO_5011699402" description="Cadherin domain-containing protein" evidence="2">
    <location>
        <begin position="26"/>
        <end position="2421"/>
    </location>
</feature>
<evidence type="ECO:0000259" key="3">
    <source>
        <dbReference type="PROSITE" id="PS50268"/>
    </source>
</evidence>
<reference evidence="4 5" key="1">
    <citation type="submission" date="2016-10" db="EMBL/GenBank/DDBJ databases">
        <authorList>
            <person name="de Groot N.N."/>
        </authorList>
    </citation>
    <scope>NUCLEOTIDE SEQUENCE [LARGE SCALE GENOMIC DNA]</scope>
    <source>
        <strain evidence="4 5">CGMCC 1.7659</strain>
    </source>
</reference>
<sequence>MESRSKGSLARLVALLCLWILPAAAAAQTYTYSIYVDSDARPDTGCNEDPVAGAEVRLDVTASGGLAPQVVQVGRARCSSGAFGSAANIGGGYPVGADNGVAGSDVIELADDLAQLGSPGSPSLVFSIVATSATGQDSLLTTTGVPGAPPITLGLPAVAIPLLGVPALILMALLLMLVGARVARRRALWRVLALISLLSGGAMAANFIVDGQVGDWNGVAALATDPAGDASSGESAIDLRAFFAAIENDRVYMRIDVTNLQNNAPTAVAGTATTLEDQAVTITLTGTDNENDTLTFAIVGAPTLGTLGAITPTGPQSATVLYTPNADANGSDSFSFTVDDGQATSAPAPVSITVTPVNDLPSFTGGPDQTLLKDTGPQSVSGWATAISAGPANESTQVLDFIVSNDNNALFSAQPAISPTGTLTYTTAADANGVATVTVAVHDDGGTANGGVDTSATQTFTITVTAVNDAPSFTAGPDQNVVEGAGAQTVDPWATAILAGPPDESGQVLSFAVSNDNNALFSAQPAVSPTGVLTYTVAAGANGSALVTLTLSDDGGTANGGVDTSAPQTFTINVAGVNDAPSFTAGADQTVLEDAGAQTVNPWATAISAGPPNESGQVVSFNITGNTNPSLFSAAPAVSSSGVLTYTPAANANGTATITLVAVDDGGTANGGVDTSPPQSFTITVTAVNDAPAFVNGADPSVLEDAGAQTIPAWATAITPGPADESGQTLTFNVTGNTNPTLFSVAPAISPTGTLSFTPAADANGSATVSITLSDSGGTANGGVDTSAVQTFVINVTPVNDAPGFTPGADQTVLEDAGPQTVNPWATAISAGPANEAAQTLTFNVTGNTNPALFSAGPAISPAGVLTYTPTANTSGSATISLVLMDDGGTANGGVDTTAVQTFIINVTAVNDPPLLDLNGPAAGTDFAATYTEGNAAVAIVDAATLTVADVDNVNLASATVTITNLLDVSFEQLAANTGGTSITANYVAATGILTLTGADTLANYQTVLRTLTYLNTSTAPTETARTISVVANDGTDDSNIALSVVTVVGVNTVPSFTAGSAVTVDEDAGAQTIANWATAINDNDGNLQTLNFTVTPTGGSLTFSAAPAISPTGTLTFTTAANVSGTATFDVVLTDSGSNNNTSAAQSLTITTNAVNDAPSFTAGPDQTVLEDAVAQSVPGWATAISPGPADESGQTVVFNISGNTNPALFSAGPALSPTGDLSYTPAAQANGSATITISLSDNGGTANGGVDTSAAQTFVINVTAVNDAPSFLKGGDEDVFDDAGPVTVNPWATAISAGPANEAGQTVSFVIDSNSAPGAFAAGPAVSSAGVLTYTPATVPPGPPVTATIVLHAMDNGGTTNGGIDVSPSQSFTIQITHANEAPVLTNPVITYATVGNTQLHVAGASLPGRVAITDAGDALTKSLPTDTDGPLPPSVVAAAGASTGGGSYSITATGAFTYVPAAGFTGVDTFTFQVTDGNTPTPGIAVGTVSITVGPTVWYVDNLIDANNGAGGDGRSTNAFDNLAGAQASSGNGDIIFVFRAASGTTAYTTGIALKDGQRLWGEGFGLTVAPFGVLVPAGLQPRISTGATDTVSVPAAGANRTGVEIRGLDLQGNPNAIDVTATGGASVGVVIGGNTISGASAEGIDVNFGSTNAQQIAISNNTVTAGGTGIDVTRSAAGSATITAFNDNTVAGNTGGSGIVVNGAIFDATPGNPINTVSGGTTAIGAAGNGVGGGGLILSNVTGDLSFTDLDIVNDFGTGLGASSTGALNAGAGTGFRIAVGAGAGSVDSAGGPAVDIVSASVSLPLGTVSSSNSATTGISLVNAFGGVGQTAFSATGGAITDPGGASGSAFVVSGGNGLVGYPGTIISLSGNAVVTTNRNSDSVTLSGAITDTGAGISLTNNTGSLVLLSGNFSLTTGANPAFTATGGGTVEAIAAANTITTTTATAINVANTTIGPGNLNFRSVSAGTGGPSAGSGIVLNSTGAVGRLVVAGTGSAASGGTIRNKDIGISLTSTTNPSFAWMQLNDFTDYAIRGQSVAGFSLANSVINGANGNNAAADEGSVRFDQLTGAASITNVGISGGFEDNFKLVNSSGSLNRLTFDNATIGTNSLTDGNDGVTLEAGGTAVINVTVQNSSFTASRGDLFQFNHIGTGVGDLVLANNTFSNSFPAIATGGGGLSLFTSGLAGGNVTMNITGNSFRDAVGPGVLIVKSTGPGSLTGTFDNNTIGVTGIPNSGSAEGSALKLQTVGQGTMSWNVTNNQIRGYNNFGLEVLAGGGATPQGGIINTNVTGNLIEEPGNTVGTLGIPKNGIHYNIGTVVGDTYQACANIGGAGALANEIYLSGVDAVPATGLGDIDFRLRNRRTGVNINLPGYAGPAAASDATLNAYLIPRNSQGGVPFGAAHGVTGTFSGTGTTCP</sequence>
<dbReference type="GO" id="GO:0007156">
    <property type="term" value="P:homophilic cell adhesion via plasma membrane adhesion molecules"/>
    <property type="evidence" value="ECO:0007669"/>
    <property type="project" value="InterPro"/>
</dbReference>
<keyword evidence="2" id="KW-0732">Signal</keyword>
<evidence type="ECO:0000313" key="4">
    <source>
        <dbReference type="EMBL" id="SFN50622.1"/>
    </source>
</evidence>
<dbReference type="GO" id="GO:0005509">
    <property type="term" value="F:calcium ion binding"/>
    <property type="evidence" value="ECO:0007669"/>
    <property type="project" value="InterPro"/>
</dbReference>
<evidence type="ECO:0000256" key="2">
    <source>
        <dbReference type="SAM" id="SignalP"/>
    </source>
</evidence>
<protein>
    <recommendedName>
        <fullName evidence="3">Cadherin domain-containing protein</fullName>
    </recommendedName>
</protein>
<feature type="domain" description="Cadherin" evidence="3">
    <location>
        <begin position="701"/>
        <end position="805"/>
    </location>
</feature>
<accession>A0A1I4ZK48</accession>
<feature type="domain" description="Cadherin" evidence="3">
    <location>
        <begin position="1057"/>
        <end position="1162"/>
    </location>
</feature>
<dbReference type="STRING" id="578942.SAMN05216289_12654"/>